<name>X0UFB4_9ZZZZ</name>
<organism evidence="1">
    <name type="scientific">marine sediment metagenome</name>
    <dbReference type="NCBI Taxonomy" id="412755"/>
    <lineage>
        <taxon>unclassified sequences</taxon>
        <taxon>metagenomes</taxon>
        <taxon>ecological metagenomes</taxon>
    </lineage>
</organism>
<proteinExistence type="predicted"/>
<feature type="non-terminal residue" evidence="1">
    <location>
        <position position="1"/>
    </location>
</feature>
<sequence length="62" mass="6959">DLIAGATQDQTKSSATIQDALEVFRDVTEETTRRAEAIRAMVTTLSEHSQRLAREIGRFKTH</sequence>
<protein>
    <submittedName>
        <fullName evidence="1">Uncharacterized protein</fullName>
    </submittedName>
</protein>
<dbReference type="Gene3D" id="1.10.287.950">
    <property type="entry name" value="Methyl-accepting chemotaxis protein"/>
    <property type="match status" value="1"/>
</dbReference>
<accession>X0UFB4</accession>
<comment type="caution">
    <text evidence="1">The sequence shown here is derived from an EMBL/GenBank/DDBJ whole genome shotgun (WGS) entry which is preliminary data.</text>
</comment>
<evidence type="ECO:0000313" key="1">
    <source>
        <dbReference type="EMBL" id="GAF87205.1"/>
    </source>
</evidence>
<dbReference type="SUPFAM" id="SSF58104">
    <property type="entry name" value="Methyl-accepting chemotaxis protein (MCP) signaling domain"/>
    <property type="match status" value="1"/>
</dbReference>
<dbReference type="EMBL" id="BARS01015109">
    <property type="protein sequence ID" value="GAF87205.1"/>
    <property type="molecule type" value="Genomic_DNA"/>
</dbReference>
<dbReference type="AlphaFoldDB" id="X0UFB4"/>
<reference evidence="1" key="1">
    <citation type="journal article" date="2014" name="Front. Microbiol.">
        <title>High frequency of phylogenetically diverse reductive dehalogenase-homologous genes in deep subseafloor sedimentary metagenomes.</title>
        <authorList>
            <person name="Kawai M."/>
            <person name="Futagami T."/>
            <person name="Toyoda A."/>
            <person name="Takaki Y."/>
            <person name="Nishi S."/>
            <person name="Hori S."/>
            <person name="Arai W."/>
            <person name="Tsubouchi T."/>
            <person name="Morono Y."/>
            <person name="Uchiyama I."/>
            <person name="Ito T."/>
            <person name="Fujiyama A."/>
            <person name="Inagaki F."/>
            <person name="Takami H."/>
        </authorList>
    </citation>
    <scope>NUCLEOTIDE SEQUENCE</scope>
    <source>
        <strain evidence="1">Expedition CK06-06</strain>
    </source>
</reference>
<gene>
    <name evidence="1" type="ORF">S01H1_25073</name>
</gene>